<sequence length="691" mass="77893">MPKVGYFLVKGHWKSAVKNTVVVFYSFVVISLSYSQFTFASPVTLATSDLSPFSSQYDLSKGYVNEIISQVFDELNLPVEFEYFPHARAVMLAEKGSVNGVFPVHENERTTSEFYLSAAIPAGTSGYLIRSDFKGEFALTKDAASLLKRNELKGVGYLRGTRLPSVIADDKYFSFYPGISASSLLDLLDKKRIDVVFIDKYSVKEALVNERPNLIGKLVFIPKLEESNTFHLAFSKQFPESTHMLKRFDLALKKLMQNGFLTKTLEKYGVYDKAIESENALIIGAPDINAIVHAKEFLEKYDSALSQLNIQWRIMDETVLRRRLLGDFSVNENSFDLVLIGNYGIPIWAKRNTLVPFNQHPADYDIDDIIPAAIQANRVDEQLYGLPFVAETTLTFFRKDLIENANLTMPTALTYKDLISLAESIHSPEKEVYGIGLRTRVGWGQNMALVSTMANTYGATWLDEKMHPQLNKKEWFDAVTTYVHLVRRFGPDDKDDLGWQENQRLFADGKLGFFVDASSLGGALFDERFSRVAPHIGVTYAPIGVQRKGAQWFWSWNFAVPKLSRYTEEAQQLAHWLTSKHFISEVKKARGEYAAPSGTRHSTYTPAYQEALPYAIFEYQALKALTSDTTEQSMVGKQFVPIPEFTAIGYAVGAQINDIIAGKKTVKSALENAQNQTQIILERAGYFSNHN</sequence>
<dbReference type="SUPFAM" id="SSF53850">
    <property type="entry name" value="Periplasmic binding protein-like II"/>
    <property type="match status" value="2"/>
</dbReference>
<dbReference type="InterPro" id="IPR050490">
    <property type="entry name" value="Bact_solute-bd_prot1"/>
</dbReference>
<dbReference type="PANTHER" id="PTHR43649">
    <property type="entry name" value="ARABINOSE-BINDING PROTEIN-RELATED"/>
    <property type="match status" value="1"/>
</dbReference>
<evidence type="ECO:0000313" key="4">
    <source>
        <dbReference type="Proteomes" id="UP000264779"/>
    </source>
</evidence>
<dbReference type="RefSeq" id="WP_273071872.1">
    <property type="nucleotide sequence ID" value="NZ_DJZW01000168.1"/>
</dbReference>
<dbReference type="GO" id="GO:0042597">
    <property type="term" value="C:periplasmic space"/>
    <property type="evidence" value="ECO:0007669"/>
    <property type="project" value="UniProtKB-SubCell"/>
</dbReference>
<evidence type="ECO:0000256" key="1">
    <source>
        <dbReference type="ARBA" id="ARBA00004418"/>
    </source>
</evidence>
<comment type="caution">
    <text evidence="3">The sequence shown here is derived from an EMBL/GenBank/DDBJ whole genome shotgun (WGS) entry which is preliminary data.</text>
</comment>
<dbReference type="Proteomes" id="UP000264779">
    <property type="component" value="Unassembled WGS sequence"/>
</dbReference>
<organism evidence="3 4">
    <name type="scientific">Alteromonas australica</name>
    <dbReference type="NCBI Taxonomy" id="589873"/>
    <lineage>
        <taxon>Bacteria</taxon>
        <taxon>Pseudomonadati</taxon>
        <taxon>Pseudomonadota</taxon>
        <taxon>Gammaproteobacteria</taxon>
        <taxon>Alteromonadales</taxon>
        <taxon>Alteromonadaceae</taxon>
        <taxon>Alteromonas/Salinimonas group</taxon>
        <taxon>Alteromonas</taxon>
    </lineage>
</organism>
<evidence type="ECO:0000313" key="3">
    <source>
        <dbReference type="EMBL" id="HBU53142.1"/>
    </source>
</evidence>
<proteinExistence type="inferred from homology"/>
<evidence type="ECO:0000256" key="2">
    <source>
        <dbReference type="ARBA" id="ARBA00008520"/>
    </source>
</evidence>
<dbReference type="Pfam" id="PF01547">
    <property type="entry name" value="SBP_bac_1"/>
    <property type="match status" value="1"/>
</dbReference>
<dbReference type="AlphaFoldDB" id="A0A358E4R6"/>
<protein>
    <submittedName>
        <fullName evidence="3">Sugar ABC transporter substrate-binding protein</fullName>
    </submittedName>
</protein>
<dbReference type="Gene3D" id="3.40.190.10">
    <property type="entry name" value="Periplasmic binding protein-like II"/>
    <property type="match status" value="4"/>
</dbReference>
<name>A0A358E4R6_9ALTE</name>
<dbReference type="EMBL" id="DONK01000277">
    <property type="protein sequence ID" value="HBU53142.1"/>
    <property type="molecule type" value="Genomic_DNA"/>
</dbReference>
<accession>A0A358E4R6</accession>
<gene>
    <name evidence="3" type="ORF">DEB45_17970</name>
</gene>
<reference evidence="3 4" key="1">
    <citation type="journal article" date="2018" name="Nat. Biotechnol.">
        <title>A standardized bacterial taxonomy based on genome phylogeny substantially revises the tree of life.</title>
        <authorList>
            <person name="Parks D.H."/>
            <person name="Chuvochina M."/>
            <person name="Waite D.W."/>
            <person name="Rinke C."/>
            <person name="Skarshewski A."/>
            <person name="Chaumeil P.A."/>
            <person name="Hugenholtz P."/>
        </authorList>
    </citation>
    <scope>NUCLEOTIDE SEQUENCE [LARGE SCALE GENOMIC DNA]</scope>
    <source>
        <strain evidence="3">UBA11621</strain>
    </source>
</reference>
<comment type="subcellular location">
    <subcellularLocation>
        <location evidence="1">Periplasm</location>
    </subcellularLocation>
</comment>
<dbReference type="InterPro" id="IPR006059">
    <property type="entry name" value="SBP"/>
</dbReference>
<comment type="similarity">
    <text evidence="2">Belongs to the bacterial solute-binding protein 1 family.</text>
</comment>
<dbReference type="PANTHER" id="PTHR43649:SF12">
    <property type="entry name" value="DIACETYLCHITOBIOSE BINDING PROTEIN DASA"/>
    <property type="match status" value="1"/>
</dbReference>